<dbReference type="Proteomes" id="UP001597383">
    <property type="component" value="Unassembled WGS sequence"/>
</dbReference>
<dbReference type="Pfam" id="PF05066">
    <property type="entry name" value="HARE-HTH"/>
    <property type="match status" value="1"/>
</dbReference>
<evidence type="ECO:0000256" key="2">
    <source>
        <dbReference type="ARBA" id="ARBA00022478"/>
    </source>
</evidence>
<dbReference type="NCBIfam" id="TIGR04567">
    <property type="entry name" value="RNAP_delt_lowGC"/>
    <property type="match status" value="1"/>
</dbReference>
<evidence type="ECO:0000256" key="7">
    <source>
        <dbReference type="SAM" id="MobiDB-lite"/>
    </source>
</evidence>
<dbReference type="GO" id="GO:0000428">
    <property type="term" value="C:DNA-directed RNA polymerase complex"/>
    <property type="evidence" value="ECO:0007669"/>
    <property type="project" value="UniProtKB-KW"/>
</dbReference>
<dbReference type="InterPro" id="IPR038087">
    <property type="entry name" value="RNAP_delta_N_dom_sf"/>
</dbReference>
<sequence>MSIKNFSREELKSMSMIELAQLILLEEKKAINFRDIFKKIADLKEFKEEQKENFISQFYTDLNIDGRFMTPGSNMWGLKRWYPVEQIDEEINLSPKKKKKKPKKKKKEVLEEENLAIEEDLDIVDGDVEELVDGFTDDDDEEDFDDLEDDFDDFDEDEEDDDLDETEEEEKETDSDK</sequence>
<evidence type="ECO:0000256" key="1">
    <source>
        <dbReference type="ARBA" id="ARBA00009828"/>
    </source>
</evidence>
<evidence type="ECO:0000313" key="10">
    <source>
        <dbReference type="Proteomes" id="UP001597383"/>
    </source>
</evidence>
<reference evidence="10" key="1">
    <citation type="journal article" date="2019" name="Int. J. Syst. Evol. Microbiol.">
        <title>The Global Catalogue of Microorganisms (GCM) 10K type strain sequencing project: providing services to taxonomists for standard genome sequencing and annotation.</title>
        <authorList>
            <consortium name="The Broad Institute Genomics Platform"/>
            <consortium name="The Broad Institute Genome Sequencing Center for Infectious Disease"/>
            <person name="Wu L."/>
            <person name="Ma J."/>
        </authorList>
    </citation>
    <scope>NUCLEOTIDE SEQUENCE [LARGE SCALE GENOMIC DNA]</scope>
    <source>
        <strain evidence="10">R28</strain>
    </source>
</reference>
<comment type="function">
    <text evidence="6">Participates in both the initiation and recycling phases of transcription. In the presence of the delta subunit, RNAP displays an increased specificity of transcription, a decreased affinity for nucleic acids, and an increased efficiency of RNA synthesis because of enhanced recycling.</text>
</comment>
<keyword evidence="4 6" id="KW-0548">Nucleotidyltransferase</keyword>
<dbReference type="HAMAP" id="MF_00357">
    <property type="entry name" value="RNApol_bact_RpoE"/>
    <property type="match status" value="1"/>
</dbReference>
<organism evidence="9 10">
    <name type="scientific">Ornithinibacillus salinisoli</name>
    <dbReference type="NCBI Taxonomy" id="1848459"/>
    <lineage>
        <taxon>Bacteria</taxon>
        <taxon>Bacillati</taxon>
        <taxon>Bacillota</taxon>
        <taxon>Bacilli</taxon>
        <taxon>Bacillales</taxon>
        <taxon>Bacillaceae</taxon>
        <taxon>Ornithinibacillus</taxon>
    </lineage>
</organism>
<keyword evidence="5 6" id="KW-0804">Transcription</keyword>
<dbReference type="EMBL" id="JBHUHQ010000015">
    <property type="protein sequence ID" value="MFD2044398.1"/>
    <property type="molecule type" value="Genomic_DNA"/>
</dbReference>
<dbReference type="RefSeq" id="WP_377556374.1">
    <property type="nucleotide sequence ID" value="NZ_JBHUHQ010000015.1"/>
</dbReference>
<evidence type="ECO:0000256" key="4">
    <source>
        <dbReference type="ARBA" id="ARBA00022695"/>
    </source>
</evidence>
<evidence type="ECO:0000256" key="6">
    <source>
        <dbReference type="HAMAP-Rule" id="MF_00357"/>
    </source>
</evidence>
<evidence type="ECO:0000256" key="3">
    <source>
        <dbReference type="ARBA" id="ARBA00022679"/>
    </source>
</evidence>
<dbReference type="Gene3D" id="1.10.10.1250">
    <property type="entry name" value="RNA polymerase, subunit delta, N-terminal domain"/>
    <property type="match status" value="1"/>
</dbReference>
<comment type="caution">
    <text evidence="9">The sequence shown here is derived from an EMBL/GenBank/DDBJ whole genome shotgun (WGS) entry which is preliminary data.</text>
</comment>
<keyword evidence="10" id="KW-1185">Reference proteome</keyword>
<evidence type="ECO:0000256" key="5">
    <source>
        <dbReference type="ARBA" id="ARBA00023163"/>
    </source>
</evidence>
<dbReference type="InterPro" id="IPR029757">
    <property type="entry name" value="RpoE"/>
</dbReference>
<gene>
    <name evidence="6 9" type="primary">rpoE</name>
    <name evidence="9" type="ORF">ACFSJF_08985</name>
</gene>
<comment type="similarity">
    <text evidence="1 6">Belongs to the RpoE family.</text>
</comment>
<proteinExistence type="inferred from homology"/>
<accession>A0ABW4W159</accession>
<keyword evidence="3 6" id="KW-0808">Transferase</keyword>
<protein>
    <recommendedName>
        <fullName evidence="6">Probable DNA-directed RNA polymerase subunit delta</fullName>
    </recommendedName>
    <alternativeName>
        <fullName evidence="6">RNAP delta factor</fullName>
    </alternativeName>
</protein>
<feature type="domain" description="HTH HARE-type" evidence="8">
    <location>
        <begin position="14"/>
        <end position="81"/>
    </location>
</feature>
<dbReference type="GO" id="GO:0003899">
    <property type="term" value="F:DNA-directed RNA polymerase activity"/>
    <property type="evidence" value="ECO:0007669"/>
    <property type="project" value="UniProtKB-EC"/>
</dbReference>
<comment type="subunit">
    <text evidence="6">RNAP is composed of a core of 2 alpha, a beta and a beta' subunits. The core is associated with a delta subunit and one of several sigma factors.</text>
</comment>
<dbReference type="InterPro" id="IPR007759">
    <property type="entry name" value="Asxl_HARE-HTH"/>
</dbReference>
<evidence type="ECO:0000313" key="9">
    <source>
        <dbReference type="EMBL" id="MFD2044398.1"/>
    </source>
</evidence>
<evidence type="ECO:0000259" key="8">
    <source>
        <dbReference type="PROSITE" id="PS51913"/>
    </source>
</evidence>
<keyword evidence="2 6" id="KW-0240">DNA-directed RNA polymerase</keyword>
<dbReference type="PROSITE" id="PS51913">
    <property type="entry name" value="HTH_HARE"/>
    <property type="match status" value="1"/>
</dbReference>
<name>A0ABW4W159_9BACI</name>
<feature type="region of interest" description="Disordered" evidence="7">
    <location>
        <begin position="132"/>
        <end position="177"/>
    </location>
</feature>